<feature type="domain" description="GIY-YIG" evidence="2">
    <location>
        <begin position="1"/>
        <end position="75"/>
    </location>
</feature>
<protein>
    <submittedName>
        <fullName evidence="3">Excinuclease ABC domain-containing protein</fullName>
    </submittedName>
</protein>
<dbReference type="RefSeq" id="WP_038267168.1">
    <property type="nucleotide sequence ID" value="NZ_FSRH01000025.1"/>
</dbReference>
<dbReference type="InterPro" id="IPR050190">
    <property type="entry name" value="UPF0213_domain"/>
</dbReference>
<name>A0A069RBD9_PEPLI</name>
<dbReference type="InterPro" id="IPR000305">
    <property type="entry name" value="GIY-YIG_endonuc"/>
</dbReference>
<dbReference type="Pfam" id="PF01541">
    <property type="entry name" value="GIY-YIG"/>
    <property type="match status" value="1"/>
</dbReference>
<comment type="similarity">
    <text evidence="1">Belongs to the UPF0213 family.</text>
</comment>
<evidence type="ECO:0000313" key="4">
    <source>
        <dbReference type="Proteomes" id="UP000027946"/>
    </source>
</evidence>
<organism evidence="3 4">
    <name type="scientific">Peptoclostridium litorale DSM 5388</name>
    <dbReference type="NCBI Taxonomy" id="1121324"/>
    <lineage>
        <taxon>Bacteria</taxon>
        <taxon>Bacillati</taxon>
        <taxon>Bacillota</taxon>
        <taxon>Clostridia</taxon>
        <taxon>Peptostreptococcales</taxon>
        <taxon>Peptoclostridiaceae</taxon>
        <taxon>Peptoclostridium</taxon>
    </lineage>
</organism>
<dbReference type="EMBL" id="JJMM01000021">
    <property type="protein sequence ID" value="KDR94356.1"/>
    <property type="molecule type" value="Genomic_DNA"/>
</dbReference>
<dbReference type="eggNOG" id="COG2827">
    <property type="taxonomic scope" value="Bacteria"/>
</dbReference>
<dbReference type="SMART" id="SM00465">
    <property type="entry name" value="GIYc"/>
    <property type="match status" value="1"/>
</dbReference>
<dbReference type="AlphaFoldDB" id="A0A069RBD9"/>
<dbReference type="Proteomes" id="UP000027946">
    <property type="component" value="Unassembled WGS sequence"/>
</dbReference>
<evidence type="ECO:0000259" key="2">
    <source>
        <dbReference type="PROSITE" id="PS50164"/>
    </source>
</evidence>
<dbReference type="OrthoDB" id="9807770at2"/>
<dbReference type="PANTHER" id="PTHR34477:SF1">
    <property type="entry name" value="UPF0213 PROTEIN YHBQ"/>
    <property type="match status" value="1"/>
</dbReference>
<accession>A0A069RBD9</accession>
<evidence type="ECO:0000256" key="1">
    <source>
        <dbReference type="ARBA" id="ARBA00007435"/>
    </source>
</evidence>
<sequence length="87" mass="10249">MAYTYMLRCSDNTLYTGWTKDIERRLLEHNRGKASKYTRVRLPVELAYLEEYESDSDARKREVQIKKLTRAKKLSLIEGCESDIDKG</sequence>
<dbReference type="SUPFAM" id="SSF82771">
    <property type="entry name" value="GIY-YIG endonuclease"/>
    <property type="match status" value="1"/>
</dbReference>
<dbReference type="Gene3D" id="3.40.1440.10">
    <property type="entry name" value="GIY-YIG endonuclease"/>
    <property type="match status" value="1"/>
</dbReference>
<dbReference type="CDD" id="cd10456">
    <property type="entry name" value="GIY-YIG_UPF0213"/>
    <property type="match status" value="1"/>
</dbReference>
<dbReference type="InterPro" id="IPR035901">
    <property type="entry name" value="GIY-YIG_endonuc_sf"/>
</dbReference>
<keyword evidence="4" id="KW-1185">Reference proteome</keyword>
<reference evidence="3 4" key="1">
    <citation type="submission" date="2014-03" db="EMBL/GenBank/DDBJ databases">
        <title>Genome sequence of Clostridium litorale W6, DSM 5388.</title>
        <authorList>
            <person name="Poehlein A."/>
            <person name="Jagirdar A."/>
            <person name="Khonsari B."/>
            <person name="Chibani C.M."/>
            <person name="Gutierrez Gutierrez D.A."/>
            <person name="Davydova E."/>
            <person name="Alghaithi H.S."/>
            <person name="Nair K.P."/>
            <person name="Dhamotharan K."/>
            <person name="Chandran L."/>
            <person name="G W."/>
            <person name="Daniel R."/>
        </authorList>
    </citation>
    <scope>NUCLEOTIDE SEQUENCE [LARGE SCALE GENOMIC DNA]</scope>
    <source>
        <strain evidence="3 4">W6</strain>
    </source>
</reference>
<dbReference type="PROSITE" id="PS50164">
    <property type="entry name" value="GIY_YIG"/>
    <property type="match status" value="1"/>
</dbReference>
<dbReference type="STRING" id="1121324.CLIT_21c00060"/>
<proteinExistence type="inferred from homology"/>
<comment type="caution">
    <text evidence="3">The sequence shown here is derived from an EMBL/GenBank/DDBJ whole genome shotgun (WGS) entry which is preliminary data.</text>
</comment>
<gene>
    <name evidence="3" type="ORF">CLIT_21c00060</name>
</gene>
<dbReference type="PANTHER" id="PTHR34477">
    <property type="entry name" value="UPF0213 PROTEIN YHBQ"/>
    <property type="match status" value="1"/>
</dbReference>
<evidence type="ECO:0000313" key="3">
    <source>
        <dbReference type="EMBL" id="KDR94356.1"/>
    </source>
</evidence>